<gene>
    <name evidence="3" type="ORF">AMATHDRAFT_64117</name>
</gene>
<proteinExistence type="predicted"/>
<dbReference type="OrthoDB" id="3265172at2759"/>
<evidence type="ECO:0000313" key="4">
    <source>
        <dbReference type="Proteomes" id="UP000242287"/>
    </source>
</evidence>
<dbReference type="EMBL" id="KZ302044">
    <property type="protein sequence ID" value="PFH48948.1"/>
    <property type="molecule type" value="Genomic_DNA"/>
</dbReference>
<feature type="transmembrane region" description="Helical" evidence="2">
    <location>
        <begin position="195"/>
        <end position="215"/>
    </location>
</feature>
<organism evidence="3 4">
    <name type="scientific">Amanita thiersii Skay4041</name>
    <dbReference type="NCBI Taxonomy" id="703135"/>
    <lineage>
        <taxon>Eukaryota</taxon>
        <taxon>Fungi</taxon>
        <taxon>Dikarya</taxon>
        <taxon>Basidiomycota</taxon>
        <taxon>Agaricomycotina</taxon>
        <taxon>Agaricomycetes</taxon>
        <taxon>Agaricomycetidae</taxon>
        <taxon>Agaricales</taxon>
        <taxon>Pluteineae</taxon>
        <taxon>Amanitaceae</taxon>
        <taxon>Amanita</taxon>
    </lineage>
</organism>
<evidence type="ECO:0000313" key="3">
    <source>
        <dbReference type="EMBL" id="PFH48948.1"/>
    </source>
</evidence>
<dbReference type="Proteomes" id="UP000242287">
    <property type="component" value="Unassembled WGS sequence"/>
</dbReference>
<dbReference type="AlphaFoldDB" id="A0A2A9NFU6"/>
<protein>
    <submittedName>
        <fullName evidence="3">Uncharacterized protein</fullName>
    </submittedName>
</protein>
<reference evidence="3 4" key="1">
    <citation type="submission" date="2014-02" db="EMBL/GenBank/DDBJ databases">
        <title>Transposable element dynamics among asymbiotic and ectomycorrhizal Amanita fungi.</title>
        <authorList>
            <consortium name="DOE Joint Genome Institute"/>
            <person name="Hess J."/>
            <person name="Skrede I."/>
            <person name="Wolfe B."/>
            <person name="LaButti K."/>
            <person name="Ohm R.A."/>
            <person name="Grigoriev I.V."/>
            <person name="Pringle A."/>
        </authorList>
    </citation>
    <scope>NUCLEOTIDE SEQUENCE [LARGE SCALE GENOMIC DNA]</scope>
    <source>
        <strain evidence="3 4">SKay4041</strain>
    </source>
</reference>
<accession>A0A2A9NFU6</accession>
<keyword evidence="2" id="KW-0472">Membrane</keyword>
<feature type="transmembrane region" description="Helical" evidence="2">
    <location>
        <begin position="133"/>
        <end position="153"/>
    </location>
</feature>
<keyword evidence="2" id="KW-1133">Transmembrane helix</keyword>
<name>A0A2A9NFU6_9AGAR</name>
<keyword evidence="4" id="KW-1185">Reference proteome</keyword>
<evidence type="ECO:0000256" key="2">
    <source>
        <dbReference type="SAM" id="Phobius"/>
    </source>
</evidence>
<feature type="coiled-coil region" evidence="1">
    <location>
        <begin position="99"/>
        <end position="126"/>
    </location>
</feature>
<keyword evidence="1" id="KW-0175">Coiled coil</keyword>
<sequence>MNKLRKKSRTLAYAEAEGPLYHKSQINHVNNPVLTPTKRHVQIVPHSPSSMTRLYPGHKAKHLEQDEEDHDNGLKESHYWAARALHAEIMLSAREAHFREMKSEALNQAEKRRNELNTVTQEHRERHSSLERFVYVLVSIIIGLIFLVIYQMILYSRSNDSKRHRRSTPLHFTIPILSPFTSVVEHETSVINPKIIMLSVIVTGCLAYMIFRYWMSARR</sequence>
<keyword evidence="2" id="KW-0812">Transmembrane</keyword>
<evidence type="ECO:0000256" key="1">
    <source>
        <dbReference type="SAM" id="Coils"/>
    </source>
</evidence>